<dbReference type="GO" id="GO:0003677">
    <property type="term" value="F:DNA binding"/>
    <property type="evidence" value="ECO:0007669"/>
    <property type="project" value="UniProtKB-KW"/>
</dbReference>
<evidence type="ECO:0000313" key="3">
    <source>
        <dbReference type="Proteomes" id="UP000015344"/>
    </source>
</evidence>
<protein>
    <submittedName>
        <fullName evidence="2">DNA-binding protein</fullName>
    </submittedName>
</protein>
<dbReference type="EMBL" id="ATMT01000104">
    <property type="protein sequence ID" value="EPY03774.1"/>
    <property type="molecule type" value="Genomic_DNA"/>
</dbReference>
<accession>S9SG88</accession>
<dbReference type="Proteomes" id="UP000015344">
    <property type="component" value="Unassembled WGS sequence"/>
</dbReference>
<dbReference type="Pfam" id="PF17765">
    <property type="entry name" value="MLTR_LBD"/>
    <property type="match status" value="1"/>
</dbReference>
<dbReference type="SMART" id="SM00530">
    <property type="entry name" value="HTH_XRE"/>
    <property type="match status" value="1"/>
</dbReference>
<dbReference type="SUPFAM" id="SSF47413">
    <property type="entry name" value="lambda repressor-like DNA-binding domains"/>
    <property type="match status" value="1"/>
</dbReference>
<organism evidence="2 3">
    <name type="scientific">Paenibacillus alvei TS-15</name>
    <dbReference type="NCBI Taxonomy" id="1117108"/>
    <lineage>
        <taxon>Bacteria</taxon>
        <taxon>Bacillati</taxon>
        <taxon>Bacillota</taxon>
        <taxon>Bacilli</taxon>
        <taxon>Bacillales</taxon>
        <taxon>Paenibacillaceae</taxon>
        <taxon>Paenibacillus</taxon>
    </lineage>
</organism>
<dbReference type="eggNOG" id="COG1396">
    <property type="taxonomic scope" value="Bacteria"/>
</dbReference>
<dbReference type="RefSeq" id="WP_021262811.1">
    <property type="nucleotide sequence ID" value="NZ_ATMT01000104.1"/>
</dbReference>
<gene>
    <name evidence="2" type="ORF">PAALTS15_28571</name>
</gene>
<dbReference type="CDD" id="cd00093">
    <property type="entry name" value="HTH_XRE"/>
    <property type="match status" value="1"/>
</dbReference>
<comment type="caution">
    <text evidence="2">The sequence shown here is derived from an EMBL/GenBank/DDBJ whole genome shotgun (WGS) entry which is preliminary data.</text>
</comment>
<dbReference type="PATRIC" id="fig|1117108.3.peg.5904"/>
<dbReference type="InterPro" id="IPR041413">
    <property type="entry name" value="MLTR_LBD"/>
</dbReference>
<dbReference type="AlphaFoldDB" id="S9SG88"/>
<sequence>MDKKSEQGRHQELGDFLKSRRNRLQPAEYGLPIGTRRKAKGLRREELAQLAGIGLSWYTWLEQGREINVSQDVLESLARVMRLSAEEKNHLFLLALQQPLAENKPEMIHADVQAVVQHFLEHWADCPAYVTDHKWDVLAWNRAACAVFGDFSAMNGKERNAVWRCFRSASYRELLVDWEGHAKRLLASFRSTSTCYVGEDWYKELVQELIEHSMEFQQWWPRHDIMGTPIGTKALLHPNAGLMMMEHITFQVYDAPDLKVTLYRPLPDNNTAMTLAKLLEEYEDTNSLTANRSRTFP</sequence>
<dbReference type="PROSITE" id="PS50943">
    <property type="entry name" value="HTH_CROC1"/>
    <property type="match status" value="1"/>
</dbReference>
<reference evidence="2 3" key="1">
    <citation type="submission" date="2013-05" db="EMBL/GenBank/DDBJ databases">
        <authorList>
            <person name="Strain E.A."/>
            <person name="Brown E."/>
            <person name="Allard M.W."/>
            <person name="Luo Y.L."/>
        </authorList>
    </citation>
    <scope>NUCLEOTIDE SEQUENCE [LARGE SCALE GENOMIC DNA]</scope>
    <source>
        <strain evidence="2 3">TS-15</strain>
    </source>
</reference>
<evidence type="ECO:0000259" key="1">
    <source>
        <dbReference type="PROSITE" id="PS50943"/>
    </source>
</evidence>
<name>S9SG88_PAEAL</name>
<dbReference type="PANTHER" id="PTHR35010">
    <property type="entry name" value="BLL4672 PROTEIN-RELATED"/>
    <property type="match status" value="1"/>
</dbReference>
<feature type="domain" description="HTH cro/C1-type" evidence="1">
    <location>
        <begin position="37"/>
        <end position="88"/>
    </location>
</feature>
<keyword evidence="2" id="KW-0238">DNA-binding</keyword>
<proteinExistence type="predicted"/>
<dbReference type="Pfam" id="PF13560">
    <property type="entry name" value="HTH_31"/>
    <property type="match status" value="1"/>
</dbReference>
<evidence type="ECO:0000313" key="2">
    <source>
        <dbReference type="EMBL" id="EPY03774.1"/>
    </source>
</evidence>
<dbReference type="Gene3D" id="3.30.450.180">
    <property type="match status" value="1"/>
</dbReference>
<dbReference type="InterPro" id="IPR010982">
    <property type="entry name" value="Lambda_DNA-bd_dom_sf"/>
</dbReference>
<dbReference type="InterPro" id="IPR001387">
    <property type="entry name" value="Cro/C1-type_HTH"/>
</dbReference>
<dbReference type="Gene3D" id="1.10.260.40">
    <property type="entry name" value="lambda repressor-like DNA-binding domains"/>
    <property type="match status" value="1"/>
</dbReference>